<comment type="caution">
    <text evidence="1">The sequence shown here is derived from an EMBL/GenBank/DDBJ whole genome shotgun (WGS) entry which is preliminary data.</text>
</comment>
<dbReference type="EMBL" id="AACZAA010000021">
    <property type="protein sequence ID" value="EAN8967262.1"/>
    <property type="molecule type" value="Genomic_DNA"/>
</dbReference>
<name>A0A5T3UHJ6_SALER</name>
<reference evidence="1" key="1">
    <citation type="submission" date="2018-12" db="EMBL/GenBank/DDBJ databases">
        <authorList>
            <consortium name="PulseNet: The National Subtyping Network for Foodborne Disease Surveillance"/>
            <person name="Tarr C.L."/>
            <person name="Trees E."/>
            <person name="Katz L.S."/>
            <person name="Carleton-Romer H.A."/>
            <person name="Stroika S."/>
            <person name="Kucerova Z."/>
            <person name="Roache K.F."/>
            <person name="Sabol A.L."/>
            <person name="Besser J."/>
            <person name="Gerner-Smidt P."/>
        </authorList>
    </citation>
    <scope>NUCLEOTIDE SEQUENCE</scope>
    <source>
        <strain evidence="1">PNUSAS061829</strain>
    </source>
</reference>
<accession>A0A5T3UHJ6</accession>
<proteinExistence type="predicted"/>
<sequence length="66" mass="7250">MTTLASFANPISVIQRSPTSGVFGTNQFVGDKEGFVQKVLGKWYCNPGNTIPVESMSHLEQAEKLY</sequence>
<feature type="non-terminal residue" evidence="1">
    <location>
        <position position="66"/>
    </location>
</feature>
<organism evidence="1">
    <name type="scientific">Salmonella enterica</name>
    <name type="common">Salmonella choleraesuis</name>
    <dbReference type="NCBI Taxonomy" id="28901"/>
    <lineage>
        <taxon>Bacteria</taxon>
        <taxon>Pseudomonadati</taxon>
        <taxon>Pseudomonadota</taxon>
        <taxon>Gammaproteobacteria</taxon>
        <taxon>Enterobacterales</taxon>
        <taxon>Enterobacteriaceae</taxon>
        <taxon>Salmonella</taxon>
    </lineage>
</organism>
<dbReference type="AlphaFoldDB" id="A0A5T3UHJ6"/>
<evidence type="ECO:0000313" key="1">
    <source>
        <dbReference type="EMBL" id="EAN8967262.1"/>
    </source>
</evidence>
<gene>
    <name evidence="1" type="ORF">EKV96_21150</name>
</gene>
<protein>
    <submittedName>
        <fullName evidence="1">Uncharacterized protein</fullName>
    </submittedName>
</protein>